<proteinExistence type="predicted"/>
<name>C2JZV6_LACRM</name>
<dbReference type="Proteomes" id="UP000004525">
    <property type="component" value="Unassembled WGS sequence"/>
</dbReference>
<evidence type="ECO:0000313" key="2">
    <source>
        <dbReference type="Proteomes" id="UP000004525"/>
    </source>
</evidence>
<accession>C2JZV6</accession>
<dbReference type="HOGENOM" id="CLU_2973847_0_0_9"/>
<sequence length="58" mass="6602">MIILITILFLSYIYVFKFKKVRNKSGSLLLTSCLFCHLMLTGLKLAATRYLASFIVSP</sequence>
<dbReference type="AlphaFoldDB" id="C2JZV6"/>
<gene>
    <name evidence="1" type="ORF">HMPREF0539_2441</name>
</gene>
<evidence type="ECO:0000313" key="1">
    <source>
        <dbReference type="EMBL" id="EEN79453.1"/>
    </source>
</evidence>
<comment type="caution">
    <text evidence="1">The sequence shown here is derived from an EMBL/GenBank/DDBJ whole genome shotgun (WGS) entry which is preliminary data.</text>
</comment>
<reference evidence="1" key="1">
    <citation type="submission" date="2009-01" db="EMBL/GenBank/DDBJ databases">
        <authorList>
            <person name="Qin X."/>
            <person name="Bachman B."/>
            <person name="Battles P."/>
            <person name="Bell A."/>
            <person name="Bess C."/>
            <person name="Bickham C."/>
            <person name="Chaboub L."/>
            <person name="Chen D."/>
            <person name="Coyle M."/>
            <person name="Deiros D.R."/>
            <person name="Dinh H."/>
            <person name="Forbes L."/>
            <person name="Fowler G."/>
            <person name="Francisco L."/>
            <person name="Fu Q."/>
            <person name="Gubbala S."/>
            <person name="Hale W."/>
            <person name="Han Y."/>
            <person name="Hemphill L."/>
            <person name="Highlander S.K."/>
            <person name="Hirani K."/>
            <person name="Hogues M."/>
            <person name="Jackson L."/>
            <person name="Jakkamsetti A."/>
            <person name="Javaid M."/>
            <person name="Jiang H."/>
            <person name="Korchina V."/>
            <person name="Kovar C."/>
            <person name="Lara F."/>
            <person name="Lee S."/>
            <person name="Mata R."/>
            <person name="Mathew T."/>
            <person name="Moen C."/>
            <person name="Morales K."/>
            <person name="Munidasa M."/>
            <person name="Nazareth L."/>
            <person name="Ngo R."/>
            <person name="Nguyen L."/>
            <person name="Okwuonu G."/>
            <person name="Ongeri F."/>
            <person name="Patil S."/>
            <person name="Petrosino J."/>
            <person name="Pham C."/>
            <person name="Pham P."/>
            <person name="Pu L.-L."/>
            <person name="Puazo M."/>
            <person name="Raj R."/>
            <person name="Reid J."/>
            <person name="Rouhana J."/>
            <person name="Saada N."/>
            <person name="Shang Y."/>
            <person name="Simmons D."/>
            <person name="Thornton R."/>
            <person name="Warren J."/>
            <person name="Weissenberger G."/>
            <person name="Zhang J."/>
            <person name="Zhang L."/>
            <person name="Zhou C."/>
            <person name="Zhu D."/>
            <person name="Muzny D."/>
            <person name="Worley K."/>
            <person name="Gibbs R."/>
        </authorList>
    </citation>
    <scope>NUCLEOTIDE SEQUENCE [LARGE SCALE GENOMIC DNA]</scope>
    <source>
        <strain evidence="1">LMS2-1</strain>
    </source>
</reference>
<keyword evidence="2" id="KW-1185">Reference proteome</keyword>
<dbReference type="EMBL" id="ACIZ01000099">
    <property type="protein sequence ID" value="EEN79453.1"/>
    <property type="molecule type" value="Genomic_DNA"/>
</dbReference>
<organism evidence="1 2">
    <name type="scientific">Lacticaseibacillus rhamnosus (strain LMS2-1)</name>
    <dbReference type="NCBI Taxonomy" id="525361"/>
    <lineage>
        <taxon>Bacteria</taxon>
        <taxon>Bacillati</taxon>
        <taxon>Bacillota</taxon>
        <taxon>Bacilli</taxon>
        <taxon>Lactobacillales</taxon>
        <taxon>Lactobacillaceae</taxon>
        <taxon>Lacticaseibacillus</taxon>
    </lineage>
</organism>
<protein>
    <submittedName>
        <fullName evidence="1">Uncharacterized protein</fullName>
    </submittedName>
</protein>